<protein>
    <recommendedName>
        <fullName evidence="1">D-inositol 3-phosphate glycosyltransferase</fullName>
    </recommendedName>
</protein>
<gene>
    <name evidence="6" type="primary">mshA</name>
    <name evidence="6" type="ORF">HMPREF0183_0182</name>
</gene>
<evidence type="ECO:0000256" key="3">
    <source>
        <dbReference type="ARBA" id="ARBA00022679"/>
    </source>
</evidence>
<dbReference type="Gene3D" id="3.40.50.2000">
    <property type="entry name" value="Glycogen Phosphorylase B"/>
    <property type="match status" value="2"/>
</dbReference>
<keyword evidence="3 6" id="KW-0808">Transferase</keyword>
<dbReference type="Pfam" id="PF00534">
    <property type="entry name" value="Glycos_transf_1"/>
    <property type="match status" value="1"/>
</dbReference>
<name>D4YJS2_9MICO</name>
<dbReference type="InterPro" id="IPR028098">
    <property type="entry name" value="Glyco_trans_4-like_N"/>
</dbReference>
<reference evidence="6 7" key="1">
    <citation type="submission" date="2010-04" db="EMBL/GenBank/DDBJ databases">
        <authorList>
            <person name="Qin X."/>
            <person name="Bachman B."/>
            <person name="Battles P."/>
            <person name="Bell A."/>
            <person name="Bess C."/>
            <person name="Bickham C."/>
            <person name="Chaboub L."/>
            <person name="Chen D."/>
            <person name="Coyle M."/>
            <person name="Deiros D.R."/>
            <person name="Dinh H."/>
            <person name="Forbes L."/>
            <person name="Fowler G."/>
            <person name="Francisco L."/>
            <person name="Fu Q."/>
            <person name="Gubbala S."/>
            <person name="Hale W."/>
            <person name="Han Y."/>
            <person name="Hemphill L."/>
            <person name="Highlander S.K."/>
            <person name="Hirani K."/>
            <person name="Hogues M."/>
            <person name="Jackson L."/>
            <person name="Jakkamsetti A."/>
            <person name="Javaid M."/>
            <person name="Jiang H."/>
            <person name="Korchina V."/>
            <person name="Kovar C."/>
            <person name="Lara F."/>
            <person name="Lee S."/>
            <person name="Mata R."/>
            <person name="Mathew T."/>
            <person name="Moen C."/>
            <person name="Morales K."/>
            <person name="Munidasa M."/>
            <person name="Nazareth L."/>
            <person name="Ngo R."/>
            <person name="Nguyen L."/>
            <person name="Okwuonu G."/>
            <person name="Ongeri F."/>
            <person name="Patil S."/>
            <person name="Petrosino J."/>
            <person name="Pham C."/>
            <person name="Pham P."/>
            <person name="Pu L.-L."/>
            <person name="Puazo M."/>
            <person name="Raj R."/>
            <person name="Reid J."/>
            <person name="Rouhana J."/>
            <person name="Saada N."/>
            <person name="Shang Y."/>
            <person name="Simmons D."/>
            <person name="Thornton R."/>
            <person name="Warren J."/>
            <person name="Weissenberger G."/>
            <person name="Zhang J."/>
            <person name="Zhang L."/>
            <person name="Zhou C."/>
            <person name="Zhu D."/>
            <person name="Muzny D."/>
            <person name="Worley K."/>
            <person name="Gibbs R."/>
        </authorList>
    </citation>
    <scope>NUCLEOTIDE SEQUENCE [LARGE SCALE GENOMIC DNA]</scope>
    <source>
        <strain evidence="6 7">ATCC 49030</strain>
    </source>
</reference>
<evidence type="ECO:0000313" key="7">
    <source>
        <dbReference type="Proteomes" id="UP000005714"/>
    </source>
</evidence>
<feature type="domain" description="Glycosyltransferase subfamily 4-like N-terminal" evidence="5">
    <location>
        <begin position="22"/>
        <end position="185"/>
    </location>
</feature>
<evidence type="ECO:0000259" key="5">
    <source>
        <dbReference type="Pfam" id="PF13579"/>
    </source>
</evidence>
<evidence type="ECO:0000256" key="2">
    <source>
        <dbReference type="ARBA" id="ARBA00022676"/>
    </source>
</evidence>
<dbReference type="Pfam" id="PF13579">
    <property type="entry name" value="Glyco_trans_4_4"/>
    <property type="match status" value="1"/>
</dbReference>
<keyword evidence="2 6" id="KW-0328">Glycosyltransferase</keyword>
<dbReference type="SUPFAM" id="SSF53756">
    <property type="entry name" value="UDP-Glycosyltransferase/glycogen phosphorylase"/>
    <property type="match status" value="1"/>
</dbReference>
<evidence type="ECO:0000313" key="6">
    <source>
        <dbReference type="EMBL" id="EFG48492.1"/>
    </source>
</evidence>
<accession>D4YJS2</accession>
<evidence type="ECO:0000259" key="4">
    <source>
        <dbReference type="Pfam" id="PF00534"/>
    </source>
</evidence>
<dbReference type="InterPro" id="IPR050194">
    <property type="entry name" value="Glycosyltransferase_grp1"/>
</dbReference>
<dbReference type="PANTHER" id="PTHR45947:SF3">
    <property type="entry name" value="SULFOQUINOVOSYL TRANSFERASE SQD2"/>
    <property type="match status" value="1"/>
</dbReference>
<feature type="domain" description="Glycosyl transferase family 1" evidence="4">
    <location>
        <begin position="208"/>
        <end position="368"/>
    </location>
</feature>
<proteinExistence type="predicted"/>
<comment type="caution">
    <text evidence="6">The sequence shown here is derived from an EMBL/GenBank/DDBJ whole genome shotgun (WGS) entry which is preliminary data.</text>
</comment>
<dbReference type="GO" id="GO:1901137">
    <property type="term" value="P:carbohydrate derivative biosynthetic process"/>
    <property type="evidence" value="ECO:0007669"/>
    <property type="project" value="UniProtKB-ARBA"/>
</dbReference>
<dbReference type="AlphaFoldDB" id="D4YJS2"/>
<evidence type="ECO:0000256" key="1">
    <source>
        <dbReference type="ARBA" id="ARBA00021292"/>
    </source>
</evidence>
<dbReference type="OrthoDB" id="9810929at2"/>
<dbReference type="EMBL" id="ADNU01000008">
    <property type="protein sequence ID" value="EFG48492.1"/>
    <property type="molecule type" value="Genomic_DNA"/>
</dbReference>
<sequence length="388" mass="41929">MRVAILSLHTSPLAQPGQGDAGGLNVYVTNTARVLNDLGHQVTIFTADPAWAGPDSVTQDNIEVRHLRVNATGKDDLPQYMDELASRLVHIPEYRDADVVWAHYWISAKTALISNDIDSSRRPVVVSFHTIGAVKDRDTGTFLEPVERLEAEKQIARDAHMLVANTPLEAAAMRELLDPRARIVAAQPGVNHQIFTPGETGEIDMSAPPATSYTLVCVGRMQYIKGTDVMMRALAELRKAEMNVRVEFLGGGSGGPDTQDFEHLATELGVADCVDITPPVPPHELVMWYRRADLVIVPSRSESFGFVAAEAAASGACVVASQVGGLPSVVIDGETGALCEPGDHVGLAHTITELLKDPAQRERMGHAGVAHAQNFTWDTCVRNVLNQL</sequence>
<dbReference type="PANTHER" id="PTHR45947">
    <property type="entry name" value="SULFOQUINOVOSYL TRANSFERASE SQD2"/>
    <property type="match status" value="1"/>
</dbReference>
<dbReference type="Proteomes" id="UP000005714">
    <property type="component" value="Unassembled WGS sequence"/>
</dbReference>
<dbReference type="GO" id="GO:0016757">
    <property type="term" value="F:glycosyltransferase activity"/>
    <property type="evidence" value="ECO:0007669"/>
    <property type="project" value="UniProtKB-KW"/>
</dbReference>
<keyword evidence="7" id="KW-1185">Reference proteome</keyword>
<dbReference type="InterPro" id="IPR001296">
    <property type="entry name" value="Glyco_trans_1"/>
</dbReference>
<dbReference type="STRING" id="585530.HMPREF0183_0182"/>
<dbReference type="eggNOG" id="COG0438">
    <property type="taxonomic scope" value="Bacteria"/>
</dbReference>
<organism evidence="6 7">
    <name type="scientific">Brevibacterium mcbrellneri ATCC 49030</name>
    <dbReference type="NCBI Taxonomy" id="585530"/>
    <lineage>
        <taxon>Bacteria</taxon>
        <taxon>Bacillati</taxon>
        <taxon>Actinomycetota</taxon>
        <taxon>Actinomycetes</taxon>
        <taxon>Micrococcales</taxon>
        <taxon>Brevibacteriaceae</taxon>
        <taxon>Brevibacterium</taxon>
    </lineage>
</organism>
<dbReference type="RefSeq" id="WP_005881774.1">
    <property type="nucleotide sequence ID" value="NZ_ADNU01000008.1"/>
</dbReference>